<dbReference type="Gene3D" id="3.40.630.30">
    <property type="match status" value="1"/>
</dbReference>
<dbReference type="Pfam" id="PF13420">
    <property type="entry name" value="Acetyltransf_4"/>
    <property type="match status" value="1"/>
</dbReference>
<accession>A0A0K2LEL0</accession>
<dbReference type="CDD" id="cd04301">
    <property type="entry name" value="NAT_SF"/>
    <property type="match status" value="1"/>
</dbReference>
<keyword evidence="3" id="KW-1185">Reference proteome</keyword>
<evidence type="ECO:0000259" key="1">
    <source>
        <dbReference type="PROSITE" id="PS51186"/>
    </source>
</evidence>
<dbReference type="STRING" id="1074467.JP39_10475"/>
<reference evidence="2 3" key="1">
    <citation type="submission" date="2015-08" db="EMBL/GenBank/DDBJ databases">
        <title>Genomic sequence of Lactobacillus heilongjiangensis DSM 28069, isolated from Chinese traditional pickle.</title>
        <authorList>
            <person name="Jiang X."/>
            <person name="Zheng B."/>
            <person name="Cheng H."/>
        </authorList>
    </citation>
    <scope>NUCLEOTIDE SEQUENCE [LARGE SCALE GENOMIC DNA]</scope>
    <source>
        <strain evidence="2 3">DSM 28069</strain>
    </source>
</reference>
<dbReference type="InterPro" id="IPR016181">
    <property type="entry name" value="Acyl_CoA_acyltransferase"/>
</dbReference>
<evidence type="ECO:0000313" key="2">
    <source>
        <dbReference type="EMBL" id="ALB29746.1"/>
    </source>
</evidence>
<name>A0A0K2LEL0_9LACO</name>
<dbReference type="PANTHER" id="PTHR43072:SF8">
    <property type="entry name" value="ACYLTRANSFERASE FABY-RELATED"/>
    <property type="match status" value="1"/>
</dbReference>
<organism evidence="2 3">
    <name type="scientific">Companilactobacillus heilongjiangensis</name>
    <dbReference type="NCBI Taxonomy" id="1074467"/>
    <lineage>
        <taxon>Bacteria</taxon>
        <taxon>Bacillati</taxon>
        <taxon>Bacillota</taxon>
        <taxon>Bacilli</taxon>
        <taxon>Lactobacillales</taxon>
        <taxon>Lactobacillaceae</taxon>
        <taxon>Companilactobacillus</taxon>
    </lineage>
</organism>
<dbReference type="SUPFAM" id="SSF55729">
    <property type="entry name" value="Acyl-CoA N-acyltransferases (Nat)"/>
    <property type="match status" value="1"/>
</dbReference>
<dbReference type="KEGG" id="lhi:JP39_10475"/>
<protein>
    <submittedName>
        <fullName evidence="2">Acetyltransferase</fullName>
    </submittedName>
</protein>
<dbReference type="GO" id="GO:0016747">
    <property type="term" value="F:acyltransferase activity, transferring groups other than amino-acyl groups"/>
    <property type="evidence" value="ECO:0007669"/>
    <property type="project" value="InterPro"/>
</dbReference>
<dbReference type="EMBL" id="CP012559">
    <property type="protein sequence ID" value="ALB29746.1"/>
    <property type="molecule type" value="Genomic_DNA"/>
</dbReference>
<feature type="domain" description="N-acetyltransferase" evidence="1">
    <location>
        <begin position="2"/>
        <end position="164"/>
    </location>
</feature>
<dbReference type="RefSeq" id="WP_041501108.1">
    <property type="nucleotide sequence ID" value="NZ_BJDV01000005.1"/>
</dbReference>
<dbReference type="Proteomes" id="UP000061546">
    <property type="component" value="Chromosome"/>
</dbReference>
<dbReference type="AlphaFoldDB" id="A0A0K2LEL0"/>
<proteinExistence type="predicted"/>
<dbReference type="PANTHER" id="PTHR43072">
    <property type="entry name" value="N-ACETYLTRANSFERASE"/>
    <property type="match status" value="1"/>
</dbReference>
<dbReference type="OrthoDB" id="9798006at2"/>
<keyword evidence="2" id="KW-0808">Transferase</keyword>
<sequence>MIKIRQATENDVQELLDIYAPYILNTTITFEDVIPTVEDFKKRIHNILENFPYLVAVDDNNKIRGYAYAHAYKPRAAYAWTVETSIYVEREYEGHGVGTTLYQYLENTLKRQGVVNLMACITEENTNSVKFHEKCGYEKVGTFKKVGFKFNRWLDIVWMQKTLNPRLEKMEKVISFNKLD</sequence>
<evidence type="ECO:0000313" key="3">
    <source>
        <dbReference type="Proteomes" id="UP000061546"/>
    </source>
</evidence>
<dbReference type="InterPro" id="IPR000182">
    <property type="entry name" value="GNAT_dom"/>
</dbReference>
<dbReference type="PROSITE" id="PS51186">
    <property type="entry name" value="GNAT"/>
    <property type="match status" value="1"/>
</dbReference>
<gene>
    <name evidence="2" type="ORF">JP39_10475</name>
</gene>